<dbReference type="FunFam" id="2.170.270.10:FF:000001">
    <property type="entry name" value="Putative histone-lysine N-methyltransferase EZH2"/>
    <property type="match status" value="1"/>
</dbReference>
<comment type="catalytic activity">
    <reaction evidence="6">
        <text>L-lysyl(27)-[histone H3] + 3 S-adenosyl-L-methionine = N(6),N(6),N(6)-trimethyl-L-lysyl(27)-[histone H3] + 3 S-adenosyl-L-homocysteine + 3 H(+)</text>
        <dbReference type="Rhea" id="RHEA:60292"/>
        <dbReference type="Rhea" id="RHEA-COMP:15535"/>
        <dbReference type="Rhea" id="RHEA-COMP:15548"/>
        <dbReference type="ChEBI" id="CHEBI:15378"/>
        <dbReference type="ChEBI" id="CHEBI:29969"/>
        <dbReference type="ChEBI" id="CHEBI:57856"/>
        <dbReference type="ChEBI" id="CHEBI:59789"/>
        <dbReference type="ChEBI" id="CHEBI:61961"/>
        <dbReference type="EC" id="2.1.1.356"/>
    </reaction>
</comment>
<evidence type="ECO:0000259" key="9">
    <source>
        <dbReference type="PROSITE" id="PS51633"/>
    </source>
</evidence>
<evidence type="ECO:0000256" key="3">
    <source>
        <dbReference type="ARBA" id="ARBA00022691"/>
    </source>
</evidence>
<dbReference type="PANTHER" id="PTHR45747:SF4">
    <property type="entry name" value="HISTONE-LYSINE N-METHYLTRANSFERASE E(Z)"/>
    <property type="match status" value="1"/>
</dbReference>
<dbReference type="Pfam" id="PF18264">
    <property type="entry name" value="preSET_CXC"/>
    <property type="match status" value="1"/>
</dbReference>
<reference evidence="10 11" key="1">
    <citation type="submission" date="2024-09" db="EMBL/GenBank/DDBJ databases">
        <title>Chromosome-scale assembly of Riccia sorocarpa.</title>
        <authorList>
            <person name="Paukszto L."/>
        </authorList>
    </citation>
    <scope>NUCLEOTIDE SEQUENCE [LARGE SCALE GENOMIC DNA]</scope>
    <source>
        <strain evidence="10">LP-2024</strain>
        <tissue evidence="10">Aerial parts of the thallus</tissue>
    </source>
</reference>
<protein>
    <recommendedName>
        <fullName evidence="12">[Histone H3]-lysine(27) N-trimethyltransferase</fullName>
    </recommendedName>
</protein>
<keyword evidence="3" id="KW-0949">S-adenosyl-L-methionine</keyword>
<evidence type="ECO:0008006" key="12">
    <source>
        <dbReference type="Google" id="ProtNLM"/>
    </source>
</evidence>
<keyword evidence="5" id="KW-0804">Transcription</keyword>
<evidence type="ECO:0000256" key="4">
    <source>
        <dbReference type="ARBA" id="ARBA00023015"/>
    </source>
</evidence>
<feature type="domain" description="SET" evidence="8">
    <location>
        <begin position="626"/>
        <end position="807"/>
    </location>
</feature>
<feature type="compositionally biased region" description="Polar residues" evidence="7">
    <location>
        <begin position="280"/>
        <end position="291"/>
    </location>
</feature>
<dbReference type="GO" id="GO:0140951">
    <property type="term" value="F:histone H3K27 trimethyltransferase activity"/>
    <property type="evidence" value="ECO:0007669"/>
    <property type="project" value="UniProtKB-EC"/>
</dbReference>
<dbReference type="InterPro" id="IPR041355">
    <property type="entry name" value="Pre-SET_CXC"/>
</dbReference>
<comment type="caution">
    <text evidence="10">The sequence shown here is derived from an EMBL/GenBank/DDBJ whole genome shotgun (WGS) entry which is preliminary data.</text>
</comment>
<dbReference type="InterPro" id="IPR001214">
    <property type="entry name" value="SET_dom"/>
</dbReference>
<feature type="domain" description="CXC" evidence="9">
    <location>
        <begin position="567"/>
        <end position="674"/>
    </location>
</feature>
<evidence type="ECO:0000256" key="5">
    <source>
        <dbReference type="ARBA" id="ARBA00023163"/>
    </source>
</evidence>
<dbReference type="SMART" id="SM00317">
    <property type="entry name" value="SET"/>
    <property type="match status" value="1"/>
</dbReference>
<feature type="compositionally biased region" description="Basic residues" evidence="7">
    <location>
        <begin position="561"/>
        <end position="570"/>
    </location>
</feature>
<dbReference type="InterPro" id="IPR058609">
    <property type="entry name" value="HTH_CLF-like"/>
</dbReference>
<dbReference type="PROSITE" id="PS51633">
    <property type="entry name" value="CXC"/>
    <property type="match status" value="1"/>
</dbReference>
<dbReference type="SUPFAM" id="SSF82199">
    <property type="entry name" value="SET domain"/>
    <property type="match status" value="1"/>
</dbReference>
<keyword evidence="4" id="KW-0805">Transcription regulation</keyword>
<sequence>MDPDPLYHATGSNIPPGDRAGGSGEPGLDKGINDGCKLDEQRRLNVDQVLTRLQTILRNYRTECVKEKVLKYRERFMRLINVTAKAHFKRRSPDDIPVKKIYRPDTSLQPAPYASTFSTETDVMKDASSSSRVFKIILPKVNANMMAPHYSTWVFTDRNQCMTHEEAKGQIKRAYYDREASQIVIFKLEPSEDEVPSVDVQKTYKKVEFRESEDFIIWTAIEEAGVDETLLKQISSTIERRPEDVEERYKVLRENGALVLRFSHLSARNDSAISGGFEPSAQTSGTSNRVQDSGPDCPMTDAAERTKQVPEGVEFSGVMEIELTAKLELLCLHDNKRTSRKMECEESEEEKGNSYMQDLDAESSRRVWDEFRKVCEQMQDLHGGDDDHHSMEDSDVGEGEKRAGKMKSSSSNSIGKLWERTVGPDTETWEDLPAAIDSFNYFFCRQCLSIPRPEPSLQQDITQACGAQCYLLLEANVQVEERRSESAASAVNAAHGMETAPDNGMWNKFEVDLFDKGLEIFGAGSCLIAKNLLKGLRTCAEVAARISARETQVQPVEKGKLPKKRGGRRLRFTEPSNRPKEAEGLQPQYSPCDCSPVCGNQCLCKQGGTNCEKYCGCLKECKNRFPGCQCVKSQCSSKSCVCVNANRECDPDVCRNCSVNRGDAVEGSTLRDHACKLQSNCMNMKILLRQGKTVLLAASDVSGWGLFLKDRASTNDYLGEYTGELISHLEATKRGKPYDKVNLNFLFDLNKEYVIDAYRLGNKFKFANHSAKPNCYVKILKVAGQHRVGIFAKRKIEPGEELFYDYNYEAHKYVPSWLTIPKNKKFGVESTEFGPEENLKSGERGFIRYVYV</sequence>
<dbReference type="EMBL" id="JBJQOH010000003">
    <property type="protein sequence ID" value="KAL3690775.1"/>
    <property type="molecule type" value="Genomic_DNA"/>
</dbReference>
<dbReference type="SMART" id="SM01114">
    <property type="entry name" value="CXC"/>
    <property type="match status" value="1"/>
</dbReference>
<dbReference type="InterPro" id="IPR033467">
    <property type="entry name" value="Tesmin/TSO1-like_CXC"/>
</dbReference>
<evidence type="ECO:0000313" key="10">
    <source>
        <dbReference type="EMBL" id="KAL3690775.1"/>
    </source>
</evidence>
<feature type="region of interest" description="Disordered" evidence="7">
    <location>
        <begin position="271"/>
        <end position="308"/>
    </location>
</feature>
<dbReference type="PANTHER" id="PTHR45747">
    <property type="entry name" value="HISTONE-LYSINE N-METHYLTRANSFERASE E(Z)"/>
    <property type="match status" value="1"/>
</dbReference>
<dbReference type="Pfam" id="PF25996">
    <property type="entry name" value="HTH_CLF_N"/>
    <property type="match status" value="1"/>
</dbReference>
<feature type="region of interest" description="Disordered" evidence="7">
    <location>
        <begin position="554"/>
        <end position="587"/>
    </location>
</feature>
<name>A0ABD3HKF7_9MARC</name>
<dbReference type="Gene3D" id="2.170.270.10">
    <property type="entry name" value="SET domain"/>
    <property type="match status" value="1"/>
</dbReference>
<keyword evidence="2" id="KW-0808">Transferase</keyword>
<dbReference type="InterPro" id="IPR046341">
    <property type="entry name" value="SET_dom_sf"/>
</dbReference>
<gene>
    <name evidence="10" type="ORF">R1sor_004426</name>
</gene>
<evidence type="ECO:0000256" key="1">
    <source>
        <dbReference type="ARBA" id="ARBA00022603"/>
    </source>
</evidence>
<feature type="compositionally biased region" description="Basic and acidic residues" evidence="7">
    <location>
        <begin position="382"/>
        <end position="403"/>
    </location>
</feature>
<dbReference type="PROSITE" id="PS50280">
    <property type="entry name" value="SET"/>
    <property type="match status" value="1"/>
</dbReference>
<evidence type="ECO:0000256" key="7">
    <source>
        <dbReference type="SAM" id="MobiDB-lite"/>
    </source>
</evidence>
<dbReference type="GO" id="GO:0032259">
    <property type="term" value="P:methylation"/>
    <property type="evidence" value="ECO:0007669"/>
    <property type="project" value="UniProtKB-KW"/>
</dbReference>
<keyword evidence="11" id="KW-1185">Reference proteome</keyword>
<dbReference type="Pfam" id="PF00856">
    <property type="entry name" value="SET"/>
    <property type="match status" value="1"/>
</dbReference>
<evidence type="ECO:0000313" key="11">
    <source>
        <dbReference type="Proteomes" id="UP001633002"/>
    </source>
</evidence>
<organism evidence="10 11">
    <name type="scientific">Riccia sorocarpa</name>
    <dbReference type="NCBI Taxonomy" id="122646"/>
    <lineage>
        <taxon>Eukaryota</taxon>
        <taxon>Viridiplantae</taxon>
        <taxon>Streptophyta</taxon>
        <taxon>Embryophyta</taxon>
        <taxon>Marchantiophyta</taxon>
        <taxon>Marchantiopsida</taxon>
        <taxon>Marchantiidae</taxon>
        <taxon>Marchantiales</taxon>
        <taxon>Ricciaceae</taxon>
        <taxon>Riccia</taxon>
    </lineage>
</organism>
<keyword evidence="1" id="KW-0489">Methyltransferase</keyword>
<feature type="region of interest" description="Disordered" evidence="7">
    <location>
        <begin position="381"/>
        <end position="411"/>
    </location>
</feature>
<dbReference type="InterPro" id="IPR045318">
    <property type="entry name" value="EZH1/2-like"/>
</dbReference>
<dbReference type="GO" id="GO:0005634">
    <property type="term" value="C:nucleus"/>
    <property type="evidence" value="ECO:0007669"/>
    <property type="project" value="UniProtKB-ARBA"/>
</dbReference>
<evidence type="ECO:0000259" key="8">
    <source>
        <dbReference type="PROSITE" id="PS50280"/>
    </source>
</evidence>
<accession>A0ABD3HKF7</accession>
<dbReference type="Proteomes" id="UP001633002">
    <property type="component" value="Unassembled WGS sequence"/>
</dbReference>
<dbReference type="CDD" id="cd10519">
    <property type="entry name" value="SET_EZH"/>
    <property type="match status" value="1"/>
</dbReference>
<proteinExistence type="predicted"/>
<evidence type="ECO:0000256" key="6">
    <source>
        <dbReference type="ARBA" id="ARBA00048568"/>
    </source>
</evidence>
<evidence type="ECO:0000256" key="2">
    <source>
        <dbReference type="ARBA" id="ARBA00022679"/>
    </source>
</evidence>
<dbReference type="AlphaFoldDB" id="A0ABD3HKF7"/>
<feature type="region of interest" description="Disordered" evidence="7">
    <location>
        <begin position="1"/>
        <end position="30"/>
    </location>
</feature>
<dbReference type="InterPro" id="IPR026489">
    <property type="entry name" value="CXC_dom"/>
</dbReference>